<feature type="transmembrane region" description="Helical" evidence="7">
    <location>
        <begin position="249"/>
        <end position="280"/>
    </location>
</feature>
<evidence type="ECO:0000313" key="12">
    <source>
        <dbReference type="Proteomes" id="UP000536909"/>
    </source>
</evidence>
<name>A0AAJ5F7V7_9DEIO</name>
<evidence type="ECO:0000256" key="2">
    <source>
        <dbReference type="ARBA" id="ARBA00022448"/>
    </source>
</evidence>
<keyword evidence="2 7" id="KW-0813">Transport</keyword>
<evidence type="ECO:0000259" key="8">
    <source>
        <dbReference type="PROSITE" id="PS50928"/>
    </source>
</evidence>
<dbReference type="CDD" id="cd06261">
    <property type="entry name" value="TM_PBP2"/>
    <property type="match status" value="1"/>
</dbReference>
<accession>A0AAJ5F7V7</accession>
<comment type="caution">
    <text evidence="10">The sequence shown here is derived from an EMBL/GenBank/DDBJ whole genome shotgun (WGS) entry which is preliminary data.</text>
</comment>
<feature type="transmembrane region" description="Helical" evidence="7">
    <location>
        <begin position="127"/>
        <end position="147"/>
    </location>
</feature>
<dbReference type="InterPro" id="IPR000515">
    <property type="entry name" value="MetI-like"/>
</dbReference>
<dbReference type="AlphaFoldDB" id="A0AAJ5F7V7"/>
<evidence type="ECO:0000256" key="5">
    <source>
        <dbReference type="ARBA" id="ARBA00022989"/>
    </source>
</evidence>
<dbReference type="SUPFAM" id="SSF161098">
    <property type="entry name" value="MetI-like"/>
    <property type="match status" value="1"/>
</dbReference>
<comment type="subcellular location">
    <subcellularLocation>
        <location evidence="1 7">Cell membrane</location>
        <topology evidence="1 7">Multi-pass membrane protein</topology>
    </subcellularLocation>
</comment>
<evidence type="ECO:0000313" key="9">
    <source>
        <dbReference type="EMBL" id="MBB5293457.1"/>
    </source>
</evidence>
<feature type="transmembrane region" description="Helical" evidence="7">
    <location>
        <begin position="153"/>
        <end position="175"/>
    </location>
</feature>
<evidence type="ECO:0000256" key="4">
    <source>
        <dbReference type="ARBA" id="ARBA00022692"/>
    </source>
</evidence>
<gene>
    <name evidence="10" type="ORF">FCS05_01495</name>
    <name evidence="9" type="ORF">HNQ10_000270</name>
</gene>
<evidence type="ECO:0000313" key="10">
    <source>
        <dbReference type="EMBL" id="TLK32158.1"/>
    </source>
</evidence>
<evidence type="ECO:0000256" key="1">
    <source>
        <dbReference type="ARBA" id="ARBA00004651"/>
    </source>
</evidence>
<keyword evidence="6 7" id="KW-0472">Membrane</keyword>
<keyword evidence="9" id="KW-0762">Sugar transport</keyword>
<evidence type="ECO:0000313" key="11">
    <source>
        <dbReference type="Proteomes" id="UP000308000"/>
    </source>
</evidence>
<keyword evidence="5 7" id="KW-1133">Transmembrane helix</keyword>
<keyword evidence="3" id="KW-1003">Cell membrane</keyword>
<dbReference type="Gene3D" id="1.10.3720.10">
    <property type="entry name" value="MetI-like"/>
    <property type="match status" value="1"/>
</dbReference>
<dbReference type="PANTHER" id="PTHR43744">
    <property type="entry name" value="ABC TRANSPORTER PERMEASE PROTEIN MG189-RELATED-RELATED"/>
    <property type="match status" value="1"/>
</dbReference>
<feature type="domain" description="ABC transmembrane type-1" evidence="8">
    <location>
        <begin position="90"/>
        <end position="280"/>
    </location>
</feature>
<evidence type="ECO:0000256" key="6">
    <source>
        <dbReference type="ARBA" id="ARBA00023136"/>
    </source>
</evidence>
<evidence type="ECO:0000256" key="7">
    <source>
        <dbReference type="RuleBase" id="RU363032"/>
    </source>
</evidence>
<dbReference type="PROSITE" id="PS50928">
    <property type="entry name" value="ABC_TM1"/>
    <property type="match status" value="1"/>
</dbReference>
<feature type="transmembrane region" description="Helical" evidence="7">
    <location>
        <begin position="28"/>
        <end position="47"/>
    </location>
</feature>
<dbReference type="GO" id="GO:0055085">
    <property type="term" value="P:transmembrane transport"/>
    <property type="evidence" value="ECO:0007669"/>
    <property type="project" value="InterPro"/>
</dbReference>
<keyword evidence="4 7" id="KW-0812">Transmembrane</keyword>
<keyword evidence="12" id="KW-1185">Reference proteome</keyword>
<protein>
    <submittedName>
        <fullName evidence="10">Carbohydrate ABC transporter permease</fullName>
    </submittedName>
    <submittedName>
        <fullName evidence="9">Multiple sugar transport system permease protein</fullName>
    </submittedName>
</protein>
<reference evidence="10 11" key="1">
    <citation type="submission" date="2019-04" db="EMBL/GenBank/DDBJ databases">
        <title>Deinococcus metalilatus MA1002 mutant No.5.</title>
        <authorList>
            <person name="Park W."/>
            <person name="Park C."/>
        </authorList>
    </citation>
    <scope>NUCLEOTIDE SEQUENCE [LARGE SCALE GENOMIC DNA]</scope>
    <source>
        <strain evidence="10 11">MA1002-m5</strain>
    </source>
</reference>
<sequence length="295" mass="32068">MSRVNPVPAPTPTERWLSATQAIHWRNLPFMVLAVLGAFLMALPFLWMVSTSFRTPAEAYKLPPSLLPSRLDFSAYDHVLTSSVPFLTMYWNSFKIALLTTAGVLLNCSMAAFAFSRLNFRGRETLFSILLLGLMVPAGLVVIPVYLGLSRLHLLDTGAALVLPALASSFGVFMLRQFMLGQPRELEEAAAVDGAGQWTVFTRISLPQLAPALSALGIITFTASWNNYMGPLIFLKSWDKMTLPIGISILQGFLGSGSLAVVMAAVTMAILPLLVVFLIAQRYIIEGLAMSGVKG</sequence>
<evidence type="ECO:0000256" key="3">
    <source>
        <dbReference type="ARBA" id="ARBA00022475"/>
    </source>
</evidence>
<dbReference type="EMBL" id="VBRC01000001">
    <property type="protein sequence ID" value="TLK32158.1"/>
    <property type="molecule type" value="Genomic_DNA"/>
</dbReference>
<dbReference type="Proteomes" id="UP000536909">
    <property type="component" value="Unassembled WGS sequence"/>
</dbReference>
<reference evidence="9 12" key="2">
    <citation type="submission" date="2020-08" db="EMBL/GenBank/DDBJ databases">
        <title>Genomic Encyclopedia of Type Strains, Phase IV (KMG-IV): sequencing the most valuable type-strain genomes for metagenomic binning, comparative biology and taxonomic classification.</title>
        <authorList>
            <person name="Goeker M."/>
        </authorList>
    </citation>
    <scope>NUCLEOTIDE SEQUENCE [LARGE SCALE GENOMIC DNA]</scope>
    <source>
        <strain evidence="9 12">DSM 105434</strain>
    </source>
</reference>
<dbReference type="InterPro" id="IPR035906">
    <property type="entry name" value="MetI-like_sf"/>
</dbReference>
<feature type="transmembrane region" description="Helical" evidence="7">
    <location>
        <begin position="96"/>
        <end position="115"/>
    </location>
</feature>
<comment type="similarity">
    <text evidence="7">Belongs to the binding-protein-dependent transport system permease family.</text>
</comment>
<dbReference type="Proteomes" id="UP000308000">
    <property type="component" value="Unassembled WGS sequence"/>
</dbReference>
<organism evidence="10 11">
    <name type="scientific">Deinococcus metallilatus</name>
    <dbReference type="NCBI Taxonomy" id="1211322"/>
    <lineage>
        <taxon>Bacteria</taxon>
        <taxon>Thermotogati</taxon>
        <taxon>Deinococcota</taxon>
        <taxon>Deinococci</taxon>
        <taxon>Deinococcales</taxon>
        <taxon>Deinococcaceae</taxon>
        <taxon>Deinococcus</taxon>
    </lineage>
</organism>
<dbReference type="GO" id="GO:0005886">
    <property type="term" value="C:plasma membrane"/>
    <property type="evidence" value="ECO:0007669"/>
    <property type="project" value="UniProtKB-SubCell"/>
</dbReference>
<feature type="transmembrane region" description="Helical" evidence="7">
    <location>
        <begin position="209"/>
        <end position="229"/>
    </location>
</feature>
<dbReference type="EMBL" id="JACHFV010000001">
    <property type="protein sequence ID" value="MBB5293457.1"/>
    <property type="molecule type" value="Genomic_DNA"/>
</dbReference>
<proteinExistence type="inferred from homology"/>
<dbReference type="PANTHER" id="PTHR43744:SF12">
    <property type="entry name" value="ABC TRANSPORTER PERMEASE PROTEIN MG189-RELATED"/>
    <property type="match status" value="1"/>
</dbReference>
<dbReference type="RefSeq" id="WP_129117156.1">
    <property type="nucleotide sequence ID" value="NZ_BSUI01000012.1"/>
</dbReference>
<dbReference type="Pfam" id="PF00528">
    <property type="entry name" value="BPD_transp_1"/>
    <property type="match status" value="1"/>
</dbReference>